<dbReference type="PANTHER" id="PTHR30504:SF2">
    <property type="entry name" value="GLUCANS BIOSYNTHESIS PROTEIN G"/>
    <property type="match status" value="1"/>
</dbReference>
<evidence type="ECO:0000313" key="6">
    <source>
        <dbReference type="EMBL" id="SEF82073.1"/>
    </source>
</evidence>
<dbReference type="EMBL" id="FNUY01000002">
    <property type="protein sequence ID" value="SEF82073.1"/>
    <property type="molecule type" value="Genomic_DNA"/>
</dbReference>
<dbReference type="PIRSF" id="PIRSF006281">
    <property type="entry name" value="MdoG"/>
    <property type="match status" value="1"/>
</dbReference>
<dbReference type="InterPro" id="IPR013783">
    <property type="entry name" value="Ig-like_fold"/>
</dbReference>
<dbReference type="GO" id="GO:0051274">
    <property type="term" value="P:beta-glucan biosynthetic process"/>
    <property type="evidence" value="ECO:0007669"/>
    <property type="project" value="TreeGrafter"/>
</dbReference>
<dbReference type="PROSITE" id="PS51318">
    <property type="entry name" value="TAT"/>
    <property type="match status" value="1"/>
</dbReference>
<dbReference type="InterPro" id="IPR014438">
    <property type="entry name" value="Glucan_biosyn_MdoG/MdoD"/>
</dbReference>
<organism evidence="6 7">
    <name type="scientific">Bosea lathyri</name>
    <dbReference type="NCBI Taxonomy" id="1036778"/>
    <lineage>
        <taxon>Bacteria</taxon>
        <taxon>Pseudomonadati</taxon>
        <taxon>Pseudomonadota</taxon>
        <taxon>Alphaproteobacteria</taxon>
        <taxon>Hyphomicrobiales</taxon>
        <taxon>Boseaceae</taxon>
        <taxon>Bosea</taxon>
    </lineage>
</organism>
<evidence type="ECO:0000259" key="5">
    <source>
        <dbReference type="Pfam" id="PF04349"/>
    </source>
</evidence>
<dbReference type="SUPFAM" id="SSF74650">
    <property type="entry name" value="Galactose mutarotase-like"/>
    <property type="match status" value="1"/>
</dbReference>
<evidence type="ECO:0000256" key="2">
    <source>
        <dbReference type="ARBA" id="ARBA00005001"/>
    </source>
</evidence>
<dbReference type="AlphaFoldDB" id="A0A1H5V4B0"/>
<comment type="subcellular location">
    <subcellularLocation>
        <location evidence="1">Periplasm</location>
    </subcellularLocation>
</comment>
<evidence type="ECO:0000256" key="1">
    <source>
        <dbReference type="ARBA" id="ARBA00004418"/>
    </source>
</evidence>
<dbReference type="InterPro" id="IPR014756">
    <property type="entry name" value="Ig_E-set"/>
</dbReference>
<accession>A0A1H5V4B0</accession>
<dbReference type="Pfam" id="PF04349">
    <property type="entry name" value="MdoG"/>
    <property type="match status" value="1"/>
</dbReference>
<dbReference type="InterPro" id="IPR014718">
    <property type="entry name" value="GH-type_carb-bd"/>
</dbReference>
<dbReference type="GO" id="GO:0030288">
    <property type="term" value="C:outer membrane-bounded periplasmic space"/>
    <property type="evidence" value="ECO:0007669"/>
    <property type="project" value="TreeGrafter"/>
</dbReference>
<dbReference type="PANTHER" id="PTHR30504">
    <property type="entry name" value="GLUCANS BIOSYNTHESIS PROTEIN"/>
    <property type="match status" value="1"/>
</dbReference>
<evidence type="ECO:0000256" key="4">
    <source>
        <dbReference type="ARBA" id="ARBA00022764"/>
    </source>
</evidence>
<feature type="domain" description="Glucan biosynthesis periplasmic MdoG C-terminal" evidence="5">
    <location>
        <begin position="55"/>
        <end position="523"/>
    </location>
</feature>
<name>A0A1H5V4B0_9HYPH</name>
<dbReference type="Proteomes" id="UP000236743">
    <property type="component" value="Unassembled WGS sequence"/>
</dbReference>
<gene>
    <name evidence="6" type="ORF">SAMN04488115_102149</name>
</gene>
<dbReference type="Gene3D" id="2.60.40.10">
    <property type="entry name" value="Immunoglobulins"/>
    <property type="match status" value="1"/>
</dbReference>
<dbReference type="Gene3D" id="2.70.98.10">
    <property type="match status" value="1"/>
</dbReference>
<comment type="pathway">
    <text evidence="2">Glycan metabolism; osmoregulated periplasmic glucan (OPG) biosynthesis.</text>
</comment>
<protein>
    <submittedName>
        <fullName evidence="6">Glucans biosynthesis protein</fullName>
    </submittedName>
</protein>
<reference evidence="6 7" key="1">
    <citation type="submission" date="2016-10" db="EMBL/GenBank/DDBJ databases">
        <authorList>
            <person name="de Groot N.N."/>
        </authorList>
    </citation>
    <scope>NUCLEOTIDE SEQUENCE [LARGE SCALE GENOMIC DNA]</scope>
    <source>
        <strain evidence="6 7">DSM 26656</strain>
    </source>
</reference>
<comment type="similarity">
    <text evidence="3">Belongs to the OpgD/OpgG family.</text>
</comment>
<dbReference type="InterPro" id="IPR007444">
    <property type="entry name" value="Glucan_biosyn_MdoG_C"/>
</dbReference>
<dbReference type="InterPro" id="IPR006311">
    <property type="entry name" value="TAT_signal"/>
</dbReference>
<dbReference type="SUPFAM" id="SSF81296">
    <property type="entry name" value="E set domains"/>
    <property type="match status" value="1"/>
</dbReference>
<sequence>MLDMMSKPLNRRQFLESAASGVASVSLLGVTSAQAQTPTGAAAFNIPALAEGQRFDPALVVETARTLAQRPLIPLTATDLPEGYATLPFDQFSGIRAQPGGLIWSGENRGFTVEPLHRGYVFANPVSLFTVEDDVVRRVAFDRGKFDYGRVTPPPANVDLQFSGMRIATGLERPFEVAIFQGATFFRSLARGQNLGALSRALILRPGETRGEEIPFFRAFWIERPSPASGALVIHALLDSESLAGALRMTLRPGDVTLIDVEMTLFARQALEHIGFGCTMGTFLSGPQSRRTFDDIRPAVHEISGIQMLSGKGEWIYRPVSNPATLQVSSFMDENPKGFGLVQRERDPAAFLDDDQRFELRPSVWMEPLGDWGQGSVQLIEIPSDSDINDNVIMYWRPRQPLAAGSETTIAYRQAWCWQPPERPPLAVATRVRQGRGTQGRRRRFMVDFTGDKLADAGIVASTRANITSQPGAIHNVRIWPFPERKLMRVGFEVDPGTDNLCELRLVLQAGGQPVSETWLNRWTW</sequence>
<evidence type="ECO:0000313" key="7">
    <source>
        <dbReference type="Proteomes" id="UP000236743"/>
    </source>
</evidence>
<keyword evidence="4" id="KW-0574">Periplasm</keyword>
<dbReference type="GO" id="GO:0003824">
    <property type="term" value="F:catalytic activity"/>
    <property type="evidence" value="ECO:0007669"/>
    <property type="project" value="InterPro"/>
</dbReference>
<evidence type="ECO:0000256" key="3">
    <source>
        <dbReference type="ARBA" id="ARBA00009284"/>
    </source>
</evidence>
<proteinExistence type="inferred from homology"/>
<dbReference type="GO" id="GO:0030246">
    <property type="term" value="F:carbohydrate binding"/>
    <property type="evidence" value="ECO:0007669"/>
    <property type="project" value="InterPro"/>
</dbReference>
<dbReference type="UniPathway" id="UPA00637"/>
<keyword evidence="7" id="KW-1185">Reference proteome</keyword>
<dbReference type="InterPro" id="IPR011013">
    <property type="entry name" value="Gal_mutarotase_sf_dom"/>
</dbReference>